<accession>A0A1K0G395</accession>
<evidence type="ECO:0000313" key="2">
    <source>
        <dbReference type="EMBL" id="SAM81920.1"/>
    </source>
</evidence>
<evidence type="ECO:0000313" key="3">
    <source>
        <dbReference type="Proteomes" id="UP000179920"/>
    </source>
</evidence>
<dbReference type="Proteomes" id="UP000179920">
    <property type="component" value="Chromosome VI"/>
</dbReference>
<reference evidence="3" key="1">
    <citation type="submission" date="2016-04" db="EMBL/GenBank/DDBJ databases">
        <authorList>
            <person name="Guldener U."/>
            <person name="Guldener U."/>
        </authorList>
    </citation>
    <scope>NUCLEOTIDE SEQUENCE [LARGE SCALE GENOMIC DNA]</scope>
    <source>
        <strain evidence="3">UB2112</strain>
    </source>
</reference>
<gene>
    <name evidence="2" type="ORF">UBRO_20258</name>
</gene>
<protein>
    <recommendedName>
        <fullName evidence="1">Retroviral polymerase SH3-like domain-containing protein</fullName>
    </recommendedName>
</protein>
<dbReference type="EMBL" id="LT558122">
    <property type="protein sequence ID" value="SAM81920.1"/>
    <property type="molecule type" value="Genomic_DNA"/>
</dbReference>
<organism evidence="2 3">
    <name type="scientific">Ustilago bromivora</name>
    <dbReference type="NCBI Taxonomy" id="307758"/>
    <lineage>
        <taxon>Eukaryota</taxon>
        <taxon>Fungi</taxon>
        <taxon>Dikarya</taxon>
        <taxon>Basidiomycota</taxon>
        <taxon>Ustilaginomycotina</taxon>
        <taxon>Ustilaginomycetes</taxon>
        <taxon>Ustilaginales</taxon>
        <taxon>Ustilaginaceae</taxon>
        <taxon>Ustilago</taxon>
    </lineage>
</organism>
<dbReference type="AlphaFoldDB" id="A0A1K0G395"/>
<feature type="domain" description="Retroviral polymerase SH3-like" evidence="1">
    <location>
        <begin position="33"/>
        <end position="97"/>
    </location>
</feature>
<proteinExistence type="predicted"/>
<dbReference type="InterPro" id="IPR057670">
    <property type="entry name" value="SH3_retrovirus"/>
</dbReference>
<sequence length="236" mass="27412">MNLTPSVDNEFPYQNMFGKSPERLMGLICVFGCLAWVNIPKVKQDSKKLDQQAITSIFIGYSLERKGWLSYSSDYNPNVFWSNSAKFMESKCWSDQTEWRLIDTQSPPAMTTEEDFNNLGYTEENIFDERDKEPVEEYMDMESILEANEEEILNEDVSKSIEHKPNAKTWIDDRRFGLTATNTGKEKNLDPTVWEALAGEDKRHWEEAMRKELDRLEAMGTWEIADLSKGMNMVDT</sequence>
<dbReference type="OrthoDB" id="4252713at2759"/>
<evidence type="ECO:0000259" key="1">
    <source>
        <dbReference type="Pfam" id="PF25597"/>
    </source>
</evidence>
<dbReference type="Pfam" id="PF25597">
    <property type="entry name" value="SH3_retrovirus"/>
    <property type="match status" value="1"/>
</dbReference>
<name>A0A1K0G395_9BASI</name>